<feature type="transmembrane region" description="Helical" evidence="1">
    <location>
        <begin position="52"/>
        <end position="71"/>
    </location>
</feature>
<dbReference type="EMBL" id="AHON02000013">
    <property type="protein sequence ID" value="EKO35504.1"/>
    <property type="molecule type" value="Genomic_DNA"/>
</dbReference>
<dbReference type="AlphaFoldDB" id="A0A0E2BJR8"/>
<protein>
    <submittedName>
        <fullName evidence="2">PF08570 family protein</fullName>
    </submittedName>
</protein>
<accession>A0A0E2BJR8</accession>
<keyword evidence="1" id="KW-0472">Membrane</keyword>
<gene>
    <name evidence="2" type="ORF">LEP1GSC179_1134</name>
</gene>
<organism evidence="2 3">
    <name type="scientific">Leptospira santarosai str. MOR084</name>
    <dbReference type="NCBI Taxonomy" id="1049984"/>
    <lineage>
        <taxon>Bacteria</taxon>
        <taxon>Pseudomonadati</taxon>
        <taxon>Spirochaetota</taxon>
        <taxon>Spirochaetia</taxon>
        <taxon>Leptospirales</taxon>
        <taxon>Leptospiraceae</taxon>
        <taxon>Leptospira</taxon>
    </lineage>
</organism>
<keyword evidence="1" id="KW-1133">Transmembrane helix</keyword>
<feature type="transmembrane region" description="Helical" evidence="1">
    <location>
        <begin position="6"/>
        <end position="31"/>
    </location>
</feature>
<sequence>MHPELQINYLAVLVAVVTNFIIGWLWYGPILGKAWMKEMGIAADFKPDPKEMYKSMGLMVIGSFLTAYVLFYTTNVWKASSWHAGEDSPAYVYGFFSGIYTWIGFYIPLLINSVAFEGKSWKLFGINAGFYLISLQTIAMILSYWR</sequence>
<dbReference type="RefSeq" id="WP_004462919.1">
    <property type="nucleotide sequence ID" value="NZ_AHON02000013.1"/>
</dbReference>
<keyword evidence="1" id="KW-0812">Transmembrane</keyword>
<name>A0A0E2BJR8_9LEPT</name>
<feature type="transmembrane region" description="Helical" evidence="1">
    <location>
        <begin position="91"/>
        <end position="111"/>
    </location>
</feature>
<keyword evidence="3" id="KW-1185">Reference proteome</keyword>
<dbReference type="InterPro" id="IPR013879">
    <property type="entry name" value="DUF1761"/>
</dbReference>
<evidence type="ECO:0000313" key="2">
    <source>
        <dbReference type="EMBL" id="EKO35504.1"/>
    </source>
</evidence>
<evidence type="ECO:0000313" key="3">
    <source>
        <dbReference type="Proteomes" id="UP000006329"/>
    </source>
</evidence>
<evidence type="ECO:0000256" key="1">
    <source>
        <dbReference type="SAM" id="Phobius"/>
    </source>
</evidence>
<dbReference type="Pfam" id="PF08570">
    <property type="entry name" value="DUF1761"/>
    <property type="match status" value="1"/>
</dbReference>
<comment type="caution">
    <text evidence="2">The sequence shown here is derived from an EMBL/GenBank/DDBJ whole genome shotgun (WGS) entry which is preliminary data.</text>
</comment>
<feature type="transmembrane region" description="Helical" evidence="1">
    <location>
        <begin position="123"/>
        <end position="145"/>
    </location>
</feature>
<dbReference type="Proteomes" id="UP000006329">
    <property type="component" value="Unassembled WGS sequence"/>
</dbReference>
<proteinExistence type="predicted"/>
<reference evidence="2" key="1">
    <citation type="submission" date="2012-10" db="EMBL/GenBank/DDBJ databases">
        <authorList>
            <person name="Harkins D.M."/>
            <person name="Durkin A.S."/>
            <person name="Brinkac L.M."/>
            <person name="Haft D.H."/>
            <person name="Selengut J.D."/>
            <person name="Sanka R."/>
            <person name="DePew J."/>
            <person name="Purushe J."/>
            <person name="Matthias M.A."/>
            <person name="Vinetz J.M."/>
            <person name="Sutton G.G."/>
            <person name="Nierman W.C."/>
            <person name="Fouts D.E."/>
        </authorList>
    </citation>
    <scope>NUCLEOTIDE SEQUENCE [LARGE SCALE GENOMIC DNA]</scope>
    <source>
        <strain evidence="2">MOR084</strain>
    </source>
</reference>
<dbReference type="GeneID" id="29739393"/>